<evidence type="ECO:0000256" key="5">
    <source>
        <dbReference type="ARBA" id="ARBA00023002"/>
    </source>
</evidence>
<dbReference type="InterPro" id="IPR006076">
    <property type="entry name" value="FAD-dep_OxRdtase"/>
</dbReference>
<comment type="caution">
    <text evidence="8">The sequence shown here is derived from an EMBL/GenBank/DDBJ whole genome shotgun (WGS) entry which is preliminary data.</text>
</comment>
<dbReference type="InterPro" id="IPR036188">
    <property type="entry name" value="FAD/NAD-bd_sf"/>
</dbReference>
<feature type="region of interest" description="Disordered" evidence="6">
    <location>
        <begin position="491"/>
        <end position="519"/>
    </location>
</feature>
<evidence type="ECO:0000256" key="3">
    <source>
        <dbReference type="ARBA" id="ARBA00022630"/>
    </source>
</evidence>
<evidence type="ECO:0000313" key="8">
    <source>
        <dbReference type="EMBL" id="KAL1851657.1"/>
    </source>
</evidence>
<protein>
    <recommendedName>
        <fullName evidence="7">FAD dependent oxidoreductase domain-containing protein</fullName>
    </recommendedName>
</protein>
<feature type="compositionally biased region" description="Polar residues" evidence="6">
    <location>
        <begin position="42"/>
        <end position="55"/>
    </location>
</feature>
<evidence type="ECO:0000256" key="2">
    <source>
        <dbReference type="ARBA" id="ARBA00010989"/>
    </source>
</evidence>
<reference evidence="8 9" key="1">
    <citation type="journal article" date="2024" name="IMA Fungus">
        <title>IMA Genome - F19 : A genome assembly and annotation guide to empower mycologists, including annotated draft genome sequences of Ceratocystis pirilliformis, Diaporthe australafricana, Fusarium ophioides, Paecilomyces lecythidis, and Sporothrix stenoceras.</title>
        <authorList>
            <person name="Aylward J."/>
            <person name="Wilson A.M."/>
            <person name="Visagie C.M."/>
            <person name="Spraker J."/>
            <person name="Barnes I."/>
            <person name="Buitendag C."/>
            <person name="Ceriani C."/>
            <person name="Del Mar Angel L."/>
            <person name="du Plessis D."/>
            <person name="Fuchs T."/>
            <person name="Gasser K."/>
            <person name="Kramer D."/>
            <person name="Li W."/>
            <person name="Munsamy K."/>
            <person name="Piso A."/>
            <person name="Price J.L."/>
            <person name="Sonnekus B."/>
            <person name="Thomas C."/>
            <person name="van der Nest A."/>
            <person name="van Dijk A."/>
            <person name="van Heerden A."/>
            <person name="van Vuuren N."/>
            <person name="Yilmaz N."/>
            <person name="Duong T.A."/>
            <person name="van der Merwe N.A."/>
            <person name="Wingfield M.J."/>
            <person name="Wingfield B.D."/>
        </authorList>
    </citation>
    <scope>NUCLEOTIDE SEQUENCE [LARGE SCALE GENOMIC DNA]</scope>
    <source>
        <strain evidence="8 9">CMW 18300</strain>
    </source>
</reference>
<evidence type="ECO:0000256" key="1">
    <source>
        <dbReference type="ARBA" id="ARBA00001974"/>
    </source>
</evidence>
<comment type="cofactor">
    <cofactor evidence="1">
        <name>FAD</name>
        <dbReference type="ChEBI" id="CHEBI:57692"/>
    </cofactor>
</comment>
<sequence>MTGRVGAAWAGRVASSWSNCSCAAARLSKEGQAGVLEPSPSPFSTTAKPPSSLNENGPPPSSILIVGAGVFGLSTALSLARSPALPKSTTITVLDRSPQPGVFPSRDASSIDTSRIIRADYADPAYAALAAEAQEIWRQPDGPGADGRYNETGLIITTNNATKKSSGIDYARSSWENVRALAADDPALSAKIEELPSPAAINRAYGTGGGSGTWGYINRRSGWADAEACMDWLHAQVRATGRVAFVNGTAASLLCSTYNRRTPQVRGVKLAGGGEELTAELTVLATGAWTGGLINLSGRAVATGQVLAYMDLTDEEQARLADVPTLLNLSTGYFIITPANKTLKVARHAYGYLNPVQTTPGVAATTTSTPTTHLTIPPTQSIPAADEAALREAVREMVPLPGLRDRPFRETKLCWYTDTADGDFIIDYHPDYRSLFVATGGSGHGFKFLPVIGDRIAATMFGRCPEAFRGKWSFRKDGSERAASWDKVVTEDGSRGGVPGLILREEMEKGDEGKRTSRL</sequence>
<dbReference type="Gene3D" id="3.50.50.60">
    <property type="entry name" value="FAD/NAD(P)-binding domain"/>
    <property type="match status" value="1"/>
</dbReference>
<name>A0ABR3W2H5_9PEZI</name>
<dbReference type="EMBL" id="JAWRVE010000170">
    <property type="protein sequence ID" value="KAL1851657.1"/>
    <property type="molecule type" value="Genomic_DNA"/>
</dbReference>
<feature type="domain" description="FAD dependent oxidoreductase" evidence="7">
    <location>
        <begin position="63"/>
        <end position="458"/>
    </location>
</feature>
<keyword evidence="3" id="KW-0285">Flavoprotein</keyword>
<feature type="compositionally biased region" description="Basic and acidic residues" evidence="6">
    <location>
        <begin position="503"/>
        <end position="519"/>
    </location>
</feature>
<organism evidence="8 9">
    <name type="scientific">Diaporthe australafricana</name>
    <dbReference type="NCBI Taxonomy" id="127596"/>
    <lineage>
        <taxon>Eukaryota</taxon>
        <taxon>Fungi</taxon>
        <taxon>Dikarya</taxon>
        <taxon>Ascomycota</taxon>
        <taxon>Pezizomycotina</taxon>
        <taxon>Sordariomycetes</taxon>
        <taxon>Sordariomycetidae</taxon>
        <taxon>Diaporthales</taxon>
        <taxon>Diaporthaceae</taxon>
        <taxon>Diaporthe</taxon>
    </lineage>
</organism>
<keyword evidence="4" id="KW-0274">FAD</keyword>
<evidence type="ECO:0000256" key="4">
    <source>
        <dbReference type="ARBA" id="ARBA00022827"/>
    </source>
</evidence>
<feature type="region of interest" description="Disordered" evidence="6">
    <location>
        <begin position="31"/>
        <end position="59"/>
    </location>
</feature>
<keyword evidence="9" id="KW-1185">Reference proteome</keyword>
<dbReference type="InterPro" id="IPR045170">
    <property type="entry name" value="MTOX"/>
</dbReference>
<dbReference type="Gene3D" id="3.30.9.10">
    <property type="entry name" value="D-Amino Acid Oxidase, subunit A, domain 2"/>
    <property type="match status" value="1"/>
</dbReference>
<dbReference type="Proteomes" id="UP001583177">
    <property type="component" value="Unassembled WGS sequence"/>
</dbReference>
<dbReference type="SUPFAM" id="SSF51905">
    <property type="entry name" value="FAD/NAD(P)-binding domain"/>
    <property type="match status" value="1"/>
</dbReference>
<dbReference type="PANTHER" id="PTHR10961">
    <property type="entry name" value="PEROXISOMAL SARCOSINE OXIDASE"/>
    <property type="match status" value="1"/>
</dbReference>
<comment type="similarity">
    <text evidence="2">Belongs to the MSOX/MTOX family.</text>
</comment>
<evidence type="ECO:0000256" key="6">
    <source>
        <dbReference type="SAM" id="MobiDB-lite"/>
    </source>
</evidence>
<proteinExistence type="inferred from homology"/>
<evidence type="ECO:0000259" key="7">
    <source>
        <dbReference type="Pfam" id="PF01266"/>
    </source>
</evidence>
<dbReference type="Pfam" id="PF01266">
    <property type="entry name" value="DAO"/>
    <property type="match status" value="1"/>
</dbReference>
<evidence type="ECO:0000313" key="9">
    <source>
        <dbReference type="Proteomes" id="UP001583177"/>
    </source>
</evidence>
<dbReference type="PANTHER" id="PTHR10961:SF46">
    <property type="entry name" value="PEROXISOMAL SARCOSINE OXIDASE"/>
    <property type="match status" value="1"/>
</dbReference>
<accession>A0ABR3W2H5</accession>
<gene>
    <name evidence="8" type="ORF">Daus18300_012466</name>
</gene>
<keyword evidence="5" id="KW-0560">Oxidoreductase</keyword>